<accession>A0A6C0GQF8</accession>
<dbReference type="InterPro" id="IPR000577">
    <property type="entry name" value="Carb_kinase_FGGY"/>
</dbReference>
<evidence type="ECO:0000259" key="5">
    <source>
        <dbReference type="Pfam" id="PF02782"/>
    </source>
</evidence>
<dbReference type="PANTHER" id="PTHR43095">
    <property type="entry name" value="SUGAR KINASE"/>
    <property type="match status" value="1"/>
</dbReference>
<protein>
    <submittedName>
        <fullName evidence="6">Carbohydrate kinase</fullName>
    </submittedName>
</protein>
<name>A0A6C0GQF8_9BACT</name>
<dbReference type="CDD" id="cd07809">
    <property type="entry name" value="ASKHA_NBD_FGGY_BaXK-like"/>
    <property type="match status" value="1"/>
</dbReference>
<sequence>MYILGYDIGSSFIKASILESATGKLIASASAPEKEMDMISLQAGWAEQHPELWWENVKSATLQLHQKSGVDLRQVKAIGISYQMHGLVVVDKNQQVLRPSIIWCDSRAVETGDKAFEEIGEEKSLSHLLNSPGNFTASKLKWVKENEPELYKQIYKCMLPGDYIAMRLTGEITTTASGLSEGILWDYQSNSPAGLLLNYYGISPELLPTVKDTFSVQGQVTSQIATELGLQEGTPVSYRAGDQPNNAFSLNVLQPGELAATAGTSGVIYGITDQKNYDLKSRVNTFLHVNHTATAPRYGILLCVNGTGILNRWMKNLVMGENANGSAYAQMNNLAAQAPIGSQGLVTIPYGNGAERSLENKQLGSSIHGLDFNTHNKAHYLRSAQEGIVFALNLGLDVMRGLGVQPQKVRAGDANMFLSPLFSQAFATITGATVELYNTDGAQGAARGAGVGAGIYKQMPDAFVGLHTVRTVEPDVKASAAYQDAYQKWLSYLNKEMA</sequence>
<evidence type="ECO:0000256" key="3">
    <source>
        <dbReference type="ARBA" id="ARBA00022777"/>
    </source>
</evidence>
<comment type="similarity">
    <text evidence="1">Belongs to the FGGY kinase family.</text>
</comment>
<gene>
    <name evidence="6" type="ORF">GXP67_27330</name>
</gene>
<proteinExistence type="inferred from homology"/>
<keyword evidence="7" id="KW-1185">Reference proteome</keyword>
<dbReference type="PANTHER" id="PTHR43095:SF5">
    <property type="entry name" value="XYLULOSE KINASE"/>
    <property type="match status" value="1"/>
</dbReference>
<dbReference type="InterPro" id="IPR018484">
    <property type="entry name" value="FGGY_N"/>
</dbReference>
<dbReference type="SUPFAM" id="SSF53067">
    <property type="entry name" value="Actin-like ATPase domain"/>
    <property type="match status" value="2"/>
</dbReference>
<organism evidence="6 7">
    <name type="scientific">Rhodocytophaga rosea</name>
    <dbReference type="NCBI Taxonomy" id="2704465"/>
    <lineage>
        <taxon>Bacteria</taxon>
        <taxon>Pseudomonadati</taxon>
        <taxon>Bacteroidota</taxon>
        <taxon>Cytophagia</taxon>
        <taxon>Cytophagales</taxon>
        <taxon>Rhodocytophagaceae</taxon>
        <taxon>Rhodocytophaga</taxon>
    </lineage>
</organism>
<dbReference type="InterPro" id="IPR043129">
    <property type="entry name" value="ATPase_NBD"/>
</dbReference>
<dbReference type="KEGG" id="rhoz:GXP67_27330"/>
<keyword evidence="2" id="KW-0808">Transferase</keyword>
<dbReference type="AlphaFoldDB" id="A0A6C0GQF8"/>
<evidence type="ECO:0000313" key="6">
    <source>
        <dbReference type="EMBL" id="QHT70094.1"/>
    </source>
</evidence>
<evidence type="ECO:0000313" key="7">
    <source>
        <dbReference type="Proteomes" id="UP000480178"/>
    </source>
</evidence>
<dbReference type="InterPro" id="IPR050406">
    <property type="entry name" value="FGGY_Carb_Kinase"/>
</dbReference>
<evidence type="ECO:0000259" key="4">
    <source>
        <dbReference type="Pfam" id="PF00370"/>
    </source>
</evidence>
<evidence type="ECO:0000256" key="2">
    <source>
        <dbReference type="ARBA" id="ARBA00022679"/>
    </source>
</evidence>
<evidence type="ECO:0000256" key="1">
    <source>
        <dbReference type="ARBA" id="ARBA00009156"/>
    </source>
</evidence>
<dbReference type="GO" id="GO:0016301">
    <property type="term" value="F:kinase activity"/>
    <property type="evidence" value="ECO:0007669"/>
    <property type="project" value="UniProtKB-KW"/>
</dbReference>
<dbReference type="InterPro" id="IPR018485">
    <property type="entry name" value="FGGY_C"/>
</dbReference>
<dbReference type="GO" id="GO:0005975">
    <property type="term" value="P:carbohydrate metabolic process"/>
    <property type="evidence" value="ECO:0007669"/>
    <property type="project" value="InterPro"/>
</dbReference>
<dbReference type="PIRSF" id="PIRSF000538">
    <property type="entry name" value="GlpK"/>
    <property type="match status" value="1"/>
</dbReference>
<dbReference type="Pfam" id="PF02782">
    <property type="entry name" value="FGGY_C"/>
    <property type="match status" value="1"/>
</dbReference>
<dbReference type="Proteomes" id="UP000480178">
    <property type="component" value="Chromosome"/>
</dbReference>
<dbReference type="Pfam" id="PF00370">
    <property type="entry name" value="FGGY_N"/>
    <property type="match status" value="1"/>
</dbReference>
<dbReference type="RefSeq" id="WP_162446077.1">
    <property type="nucleotide sequence ID" value="NZ_CP048222.1"/>
</dbReference>
<dbReference type="Gene3D" id="3.30.420.40">
    <property type="match status" value="2"/>
</dbReference>
<keyword evidence="3 6" id="KW-0418">Kinase</keyword>
<feature type="domain" description="Carbohydrate kinase FGGY C-terminal" evidence="5">
    <location>
        <begin position="258"/>
        <end position="449"/>
    </location>
</feature>
<dbReference type="EMBL" id="CP048222">
    <property type="protein sequence ID" value="QHT70094.1"/>
    <property type="molecule type" value="Genomic_DNA"/>
</dbReference>
<feature type="domain" description="Carbohydrate kinase FGGY N-terminal" evidence="4">
    <location>
        <begin position="2"/>
        <end position="247"/>
    </location>
</feature>
<reference evidence="6 7" key="1">
    <citation type="submission" date="2020-01" db="EMBL/GenBank/DDBJ databases">
        <authorList>
            <person name="Kim M.K."/>
        </authorList>
    </citation>
    <scope>NUCLEOTIDE SEQUENCE [LARGE SCALE GENOMIC DNA]</scope>
    <source>
        <strain evidence="6 7">172606-1</strain>
    </source>
</reference>